<evidence type="ECO:0000259" key="2">
    <source>
        <dbReference type="Pfam" id="PF01551"/>
    </source>
</evidence>
<dbReference type="Gene3D" id="2.70.70.10">
    <property type="entry name" value="Glucose Permease (Domain IIA)"/>
    <property type="match status" value="1"/>
</dbReference>
<dbReference type="EMBL" id="MQUQ01000002">
    <property type="protein sequence ID" value="OLZ56512.1"/>
    <property type="molecule type" value="Genomic_DNA"/>
</dbReference>
<dbReference type="OrthoDB" id="5245088at2"/>
<dbReference type="InterPro" id="IPR050570">
    <property type="entry name" value="Cell_wall_metabolism_enzyme"/>
</dbReference>
<dbReference type="CDD" id="cd12797">
    <property type="entry name" value="M23_peptidase"/>
    <property type="match status" value="1"/>
</dbReference>
<accession>A0A1R0L249</accession>
<feature type="domain" description="M23ase beta-sheet core" evidence="2">
    <location>
        <begin position="89"/>
        <end position="183"/>
    </location>
</feature>
<dbReference type="STRING" id="76021.BS329_02495"/>
<dbReference type="InterPro" id="IPR011055">
    <property type="entry name" value="Dup_hybrid_motif"/>
</dbReference>
<dbReference type="Pfam" id="PF01551">
    <property type="entry name" value="Peptidase_M23"/>
    <property type="match status" value="1"/>
</dbReference>
<dbReference type="PANTHER" id="PTHR21666">
    <property type="entry name" value="PEPTIDASE-RELATED"/>
    <property type="match status" value="1"/>
</dbReference>
<protein>
    <submittedName>
        <fullName evidence="3">Peptidase</fullName>
    </submittedName>
</protein>
<dbReference type="GO" id="GO:0004222">
    <property type="term" value="F:metalloendopeptidase activity"/>
    <property type="evidence" value="ECO:0007669"/>
    <property type="project" value="TreeGrafter"/>
</dbReference>
<dbReference type="RefSeq" id="WP_076155306.1">
    <property type="nucleotide sequence ID" value="NZ_JBEZVB010000005.1"/>
</dbReference>
<proteinExistence type="predicted"/>
<sequence length="203" mass="21308">MTLTTCSRPVTRHSFAIDRIGGRHRRPGRPRRLPRVAVLAAVLVILTSTAAPGTARGSPSPQGRLSWPLSPAPSVTRYFEPPSTPYGPGHRGVDLTAAPGTNVLAAAEGVVMFAGQVAGHGVVSIDHEGGLRTTYQPLAPTVTAGDQVHRGQVLGTVAAGHPGCPETACLHFGVRRGEEYVDPLALIGEPSEIRLKPWEGDQA</sequence>
<evidence type="ECO:0000313" key="3">
    <source>
        <dbReference type="EMBL" id="OLZ56512.1"/>
    </source>
</evidence>
<keyword evidence="1" id="KW-0732">Signal</keyword>
<dbReference type="AlphaFoldDB" id="A0A1R0L249"/>
<gene>
    <name evidence="3" type="ORF">BS329_02495</name>
</gene>
<evidence type="ECO:0000313" key="4">
    <source>
        <dbReference type="Proteomes" id="UP000187486"/>
    </source>
</evidence>
<keyword evidence="4" id="KW-1185">Reference proteome</keyword>
<comment type="caution">
    <text evidence="3">The sequence shown here is derived from an EMBL/GenBank/DDBJ whole genome shotgun (WGS) entry which is preliminary data.</text>
</comment>
<dbReference type="Proteomes" id="UP000187486">
    <property type="component" value="Unassembled WGS sequence"/>
</dbReference>
<dbReference type="SUPFAM" id="SSF51261">
    <property type="entry name" value="Duplicated hybrid motif"/>
    <property type="match status" value="1"/>
</dbReference>
<dbReference type="InterPro" id="IPR016047">
    <property type="entry name" value="M23ase_b-sheet_dom"/>
</dbReference>
<reference evidence="3 4" key="1">
    <citation type="submission" date="2016-01" db="EMBL/GenBank/DDBJ databases">
        <title>Amycolatopsis coloradensis genome sequencing and assembly.</title>
        <authorList>
            <person name="Mayilraj S."/>
        </authorList>
    </citation>
    <scope>NUCLEOTIDE SEQUENCE [LARGE SCALE GENOMIC DNA]</scope>
    <source>
        <strain evidence="3 4">DSM 44225</strain>
    </source>
</reference>
<evidence type="ECO:0000256" key="1">
    <source>
        <dbReference type="ARBA" id="ARBA00022729"/>
    </source>
</evidence>
<dbReference type="PANTHER" id="PTHR21666:SF289">
    <property type="entry name" value="L-ALA--D-GLU ENDOPEPTIDASE"/>
    <property type="match status" value="1"/>
</dbReference>
<organism evidence="3 4">
    <name type="scientific">Amycolatopsis coloradensis</name>
    <dbReference type="NCBI Taxonomy" id="76021"/>
    <lineage>
        <taxon>Bacteria</taxon>
        <taxon>Bacillati</taxon>
        <taxon>Actinomycetota</taxon>
        <taxon>Actinomycetes</taxon>
        <taxon>Pseudonocardiales</taxon>
        <taxon>Pseudonocardiaceae</taxon>
        <taxon>Amycolatopsis</taxon>
    </lineage>
</organism>
<name>A0A1R0L249_9PSEU</name>